<evidence type="ECO:0000256" key="7">
    <source>
        <dbReference type="SAM" id="MobiDB-lite"/>
    </source>
</evidence>
<proteinExistence type="inferred from homology"/>
<organism evidence="10 11">
    <name type="scientific">Bacillus glycinifermentans</name>
    <dbReference type="NCBI Taxonomy" id="1664069"/>
    <lineage>
        <taxon>Bacteria</taxon>
        <taxon>Bacillati</taxon>
        <taxon>Bacillota</taxon>
        <taxon>Bacilli</taxon>
        <taxon>Bacillales</taxon>
        <taxon>Bacillaceae</taxon>
        <taxon>Bacillus</taxon>
    </lineage>
</organism>
<evidence type="ECO:0000256" key="5">
    <source>
        <dbReference type="ARBA" id="ARBA00022989"/>
    </source>
</evidence>
<feature type="region of interest" description="Disordered" evidence="7">
    <location>
        <begin position="162"/>
        <end position="188"/>
    </location>
</feature>
<dbReference type="Pfam" id="PF04239">
    <property type="entry name" value="DUF421"/>
    <property type="match status" value="1"/>
</dbReference>
<dbReference type="Proteomes" id="UP000288675">
    <property type="component" value="Chromosome"/>
</dbReference>
<evidence type="ECO:0000256" key="2">
    <source>
        <dbReference type="ARBA" id="ARBA00006448"/>
    </source>
</evidence>
<dbReference type="PANTHER" id="PTHR34582">
    <property type="entry name" value="UPF0702 TRANSMEMBRANE PROTEIN YCAP"/>
    <property type="match status" value="1"/>
</dbReference>
<dbReference type="KEGG" id="bgy:BGLY_3702"/>
<gene>
    <name evidence="10" type="ORF">EQZ20_18615</name>
</gene>
<dbReference type="InterPro" id="IPR007353">
    <property type="entry name" value="DUF421"/>
</dbReference>
<evidence type="ECO:0000313" key="10">
    <source>
        <dbReference type="EMBL" id="QAT66686.1"/>
    </source>
</evidence>
<feature type="domain" description="YetF C-terminal" evidence="9">
    <location>
        <begin position="78"/>
        <end position="147"/>
    </location>
</feature>
<keyword evidence="3" id="KW-1003">Cell membrane</keyword>
<evidence type="ECO:0000313" key="11">
    <source>
        <dbReference type="Proteomes" id="UP000288675"/>
    </source>
</evidence>
<reference evidence="10 11" key="1">
    <citation type="submission" date="2019-01" db="EMBL/GenBank/DDBJ databases">
        <title>Genome sequence of Bacillus glycinifermentans SRCM103574.</title>
        <authorList>
            <person name="Kong H.-J."/>
            <person name="Jeong S.-Y."/>
            <person name="Jeong D.-Y."/>
        </authorList>
    </citation>
    <scope>NUCLEOTIDE SEQUENCE [LARGE SCALE GENOMIC DNA]</scope>
    <source>
        <strain evidence="10 11">SRCM103574</strain>
    </source>
</reference>
<dbReference type="AlphaFoldDB" id="A0AAJ4D443"/>
<accession>A0AAJ4D443</accession>
<evidence type="ECO:0000259" key="9">
    <source>
        <dbReference type="Pfam" id="PF04239"/>
    </source>
</evidence>
<keyword evidence="4 8" id="KW-0812">Transmembrane</keyword>
<evidence type="ECO:0000256" key="1">
    <source>
        <dbReference type="ARBA" id="ARBA00004651"/>
    </source>
</evidence>
<evidence type="ECO:0000256" key="8">
    <source>
        <dbReference type="SAM" id="Phobius"/>
    </source>
</evidence>
<dbReference type="GeneID" id="82854690"/>
<dbReference type="PANTHER" id="PTHR34582:SF2">
    <property type="entry name" value="UPF0702 TRANSMEMBRANE PROTEIN YDFR"/>
    <property type="match status" value="1"/>
</dbReference>
<evidence type="ECO:0000256" key="6">
    <source>
        <dbReference type="ARBA" id="ARBA00023136"/>
    </source>
</evidence>
<keyword evidence="6 8" id="KW-0472">Membrane</keyword>
<feature type="transmembrane region" description="Helical" evidence="8">
    <location>
        <begin position="6"/>
        <end position="22"/>
    </location>
</feature>
<sequence length="188" mass="21264">MDFIFKAFILILAGMCLVRISGRQSVAQMTVTTTVVMVSIGTMIVQPIVRDGNSVWKTIVSVSIFIFTLMVIDFFRLKFNFFETVISGKAVILIKDGHLHEKNLKKHRMTVDQLEMHLRTSGISKISDVKTATLEPNGLIGYELTDDAKPLTMGDLKKLLRSPHKKSENDLFKEISDGHQKELKKKLQ</sequence>
<dbReference type="GO" id="GO:0005886">
    <property type="term" value="C:plasma membrane"/>
    <property type="evidence" value="ECO:0007669"/>
    <property type="project" value="UniProtKB-SubCell"/>
</dbReference>
<name>A0AAJ4D443_9BACI</name>
<evidence type="ECO:0000256" key="3">
    <source>
        <dbReference type="ARBA" id="ARBA00022475"/>
    </source>
</evidence>
<feature type="transmembrane region" description="Helical" evidence="8">
    <location>
        <begin position="55"/>
        <end position="75"/>
    </location>
</feature>
<dbReference type="InterPro" id="IPR023090">
    <property type="entry name" value="UPF0702_alpha/beta_dom_sf"/>
</dbReference>
<dbReference type="Gene3D" id="3.30.240.20">
    <property type="entry name" value="bsu07140 like domains"/>
    <property type="match status" value="1"/>
</dbReference>
<feature type="transmembrane region" description="Helical" evidence="8">
    <location>
        <begin position="29"/>
        <end position="49"/>
    </location>
</feature>
<keyword evidence="5 8" id="KW-1133">Transmembrane helix</keyword>
<feature type="compositionally biased region" description="Basic and acidic residues" evidence="7">
    <location>
        <begin position="165"/>
        <end position="181"/>
    </location>
</feature>
<evidence type="ECO:0000256" key="4">
    <source>
        <dbReference type="ARBA" id="ARBA00022692"/>
    </source>
</evidence>
<dbReference type="RefSeq" id="WP_046129941.1">
    <property type="nucleotide sequence ID" value="NZ_CP035232.1"/>
</dbReference>
<comment type="similarity">
    <text evidence="2">Belongs to the UPF0702 family.</text>
</comment>
<dbReference type="EMBL" id="CP035232">
    <property type="protein sequence ID" value="QAT66686.1"/>
    <property type="molecule type" value="Genomic_DNA"/>
</dbReference>
<comment type="subcellular location">
    <subcellularLocation>
        <location evidence="1">Cell membrane</location>
        <topology evidence="1">Multi-pass membrane protein</topology>
    </subcellularLocation>
</comment>
<protein>
    <submittedName>
        <fullName evidence="10">DUF421 domain-containing protein</fullName>
    </submittedName>
</protein>